<evidence type="ECO:0000256" key="4">
    <source>
        <dbReference type="ARBA" id="ARBA00004406"/>
    </source>
</evidence>
<evidence type="ECO:0000313" key="17">
    <source>
        <dbReference type="Proteomes" id="UP001562425"/>
    </source>
</evidence>
<dbReference type="SUPFAM" id="SSF48264">
    <property type="entry name" value="Cytochrome P450"/>
    <property type="match status" value="1"/>
</dbReference>
<dbReference type="Proteomes" id="UP001562425">
    <property type="component" value="Unassembled WGS sequence"/>
</dbReference>
<sequence>MLRCTLEMVVATTIGVDINKNRGADRLMALIQKGFHLASKRLVRIHWYKDWMYRFTSDYREDVKLRAEAYTYGNEILQDAIDRKAREAATPEVSDPECDGYRKPQIFVDQLLEDLEGRKFEDIETIHNVYTMIVAGSDTSGTEMGYVALSLALYQDLQEKVFQEIMTVFPPDGETKFSPESLRQLQYTEMFLKECLRLFPIGPHIVRQTKQDIELEGVRVPQGNILIVSIYNIHRRKDIWGSDPDRFDPENFSPERSAGRHPFAFIPFSGGTRNCIGSRYAMISMKIILVHLLRNFKLRTHWSLEDLRFRFEALLKTSKDPEVFLERRDVTTLFGVNVMTSLVRLFLYIRSKSFANCLPVVEPCHPVIGNAMLVAGMSSVQLFSNIARALANPAKLFRVMATVMPVVVTNDPDMTQRILTSPDCLEKAFLYKFFRLDSGLFAANCASI</sequence>
<evidence type="ECO:0000256" key="9">
    <source>
        <dbReference type="ARBA" id="ARBA00022848"/>
    </source>
</evidence>
<evidence type="ECO:0000256" key="2">
    <source>
        <dbReference type="ARBA" id="ARBA00003690"/>
    </source>
</evidence>
<organism evidence="16 17">
    <name type="scientific">Culex pipiens pipiens</name>
    <name type="common">Northern house mosquito</name>
    <dbReference type="NCBI Taxonomy" id="38569"/>
    <lineage>
        <taxon>Eukaryota</taxon>
        <taxon>Metazoa</taxon>
        <taxon>Ecdysozoa</taxon>
        <taxon>Arthropoda</taxon>
        <taxon>Hexapoda</taxon>
        <taxon>Insecta</taxon>
        <taxon>Pterygota</taxon>
        <taxon>Neoptera</taxon>
        <taxon>Endopterygota</taxon>
        <taxon>Diptera</taxon>
        <taxon>Nematocera</taxon>
        <taxon>Culicoidea</taxon>
        <taxon>Culicidae</taxon>
        <taxon>Culicinae</taxon>
        <taxon>Culicini</taxon>
        <taxon>Culex</taxon>
        <taxon>Culex</taxon>
    </lineage>
</organism>
<dbReference type="Gene3D" id="1.10.630.10">
    <property type="entry name" value="Cytochrome P450"/>
    <property type="match status" value="1"/>
</dbReference>
<keyword evidence="6 14" id="KW-0349">Heme</keyword>
<comment type="caution">
    <text evidence="16">The sequence shown here is derived from an EMBL/GenBank/DDBJ whole genome shotgun (WGS) entry which is preliminary data.</text>
</comment>
<evidence type="ECO:0000256" key="12">
    <source>
        <dbReference type="ARBA" id="ARBA00023033"/>
    </source>
</evidence>
<evidence type="ECO:0008006" key="18">
    <source>
        <dbReference type="Google" id="ProtNLM"/>
    </source>
</evidence>
<dbReference type="Pfam" id="PF00067">
    <property type="entry name" value="p450"/>
    <property type="match status" value="1"/>
</dbReference>
<name>A0ABD1DWD7_CULPP</name>
<evidence type="ECO:0000256" key="3">
    <source>
        <dbReference type="ARBA" id="ARBA00004174"/>
    </source>
</evidence>
<dbReference type="PANTHER" id="PTHR24291:SF189">
    <property type="entry name" value="CYTOCHROME P450 4C3-RELATED"/>
    <property type="match status" value="1"/>
</dbReference>
<comment type="similarity">
    <text evidence="5 15">Belongs to the cytochrome P450 family.</text>
</comment>
<reference evidence="16 17" key="1">
    <citation type="submission" date="2024-05" db="EMBL/GenBank/DDBJ databases">
        <title>Culex pipiens pipiens assembly and annotation.</title>
        <authorList>
            <person name="Alout H."/>
            <person name="Durand T."/>
        </authorList>
    </citation>
    <scope>NUCLEOTIDE SEQUENCE [LARGE SCALE GENOMIC DNA]</scope>
    <source>
        <strain evidence="16">HA-2024</strain>
        <tissue evidence="16">Whole body</tissue>
    </source>
</reference>
<comment type="subcellular location">
    <subcellularLocation>
        <location evidence="4">Endoplasmic reticulum membrane</location>
        <topology evidence="4">Peripheral membrane protein</topology>
    </subcellularLocation>
    <subcellularLocation>
        <location evidence="3">Microsome membrane</location>
        <topology evidence="3">Peripheral membrane protein</topology>
    </subcellularLocation>
</comment>
<evidence type="ECO:0000256" key="5">
    <source>
        <dbReference type="ARBA" id="ARBA00010617"/>
    </source>
</evidence>
<dbReference type="InterPro" id="IPR050196">
    <property type="entry name" value="Cytochrome_P450_Monoox"/>
</dbReference>
<dbReference type="InterPro" id="IPR001128">
    <property type="entry name" value="Cyt_P450"/>
</dbReference>
<dbReference type="EMBL" id="JBEHCU010000838">
    <property type="protein sequence ID" value="KAL1404064.1"/>
    <property type="molecule type" value="Genomic_DNA"/>
</dbReference>
<dbReference type="GO" id="GO:0004497">
    <property type="term" value="F:monooxygenase activity"/>
    <property type="evidence" value="ECO:0007669"/>
    <property type="project" value="UniProtKB-KW"/>
</dbReference>
<evidence type="ECO:0000313" key="16">
    <source>
        <dbReference type="EMBL" id="KAL1404064.1"/>
    </source>
</evidence>
<protein>
    <recommendedName>
        <fullName evidence="18">Cytochrome P450</fullName>
    </recommendedName>
</protein>
<dbReference type="AlphaFoldDB" id="A0ABD1DWD7"/>
<keyword evidence="11 14" id="KW-0408">Iron</keyword>
<evidence type="ECO:0000256" key="11">
    <source>
        <dbReference type="ARBA" id="ARBA00023004"/>
    </source>
</evidence>
<feature type="binding site" description="axial binding residue" evidence="14">
    <location>
        <position position="275"/>
    </location>
    <ligand>
        <name>heme</name>
        <dbReference type="ChEBI" id="CHEBI:30413"/>
    </ligand>
    <ligandPart>
        <name>Fe</name>
        <dbReference type="ChEBI" id="CHEBI:18248"/>
    </ligandPart>
</feature>
<evidence type="ECO:0000256" key="1">
    <source>
        <dbReference type="ARBA" id="ARBA00001971"/>
    </source>
</evidence>
<keyword evidence="12 15" id="KW-0503">Monooxygenase</keyword>
<evidence type="ECO:0000256" key="6">
    <source>
        <dbReference type="ARBA" id="ARBA00022617"/>
    </source>
</evidence>
<dbReference type="PRINTS" id="PR00463">
    <property type="entry name" value="EP450I"/>
</dbReference>
<dbReference type="PANTHER" id="PTHR24291">
    <property type="entry name" value="CYTOCHROME P450 FAMILY 4"/>
    <property type="match status" value="1"/>
</dbReference>
<keyword evidence="17" id="KW-1185">Reference proteome</keyword>
<evidence type="ECO:0000256" key="10">
    <source>
        <dbReference type="ARBA" id="ARBA00023002"/>
    </source>
</evidence>
<proteinExistence type="inferred from homology"/>
<keyword evidence="13" id="KW-0472">Membrane</keyword>
<keyword evidence="8" id="KW-0256">Endoplasmic reticulum</keyword>
<dbReference type="GO" id="GO:0005789">
    <property type="term" value="C:endoplasmic reticulum membrane"/>
    <property type="evidence" value="ECO:0007669"/>
    <property type="project" value="UniProtKB-SubCell"/>
</dbReference>
<dbReference type="InterPro" id="IPR036396">
    <property type="entry name" value="Cyt_P450_sf"/>
</dbReference>
<dbReference type="GO" id="GO:0046872">
    <property type="term" value="F:metal ion binding"/>
    <property type="evidence" value="ECO:0007669"/>
    <property type="project" value="UniProtKB-KW"/>
</dbReference>
<keyword evidence="10 15" id="KW-0560">Oxidoreductase</keyword>
<evidence type="ECO:0000256" key="14">
    <source>
        <dbReference type="PIRSR" id="PIRSR602401-1"/>
    </source>
</evidence>
<evidence type="ECO:0000256" key="7">
    <source>
        <dbReference type="ARBA" id="ARBA00022723"/>
    </source>
</evidence>
<keyword evidence="7 14" id="KW-0479">Metal-binding</keyword>
<accession>A0ABD1DWD7</accession>
<evidence type="ECO:0000256" key="8">
    <source>
        <dbReference type="ARBA" id="ARBA00022824"/>
    </source>
</evidence>
<dbReference type="InterPro" id="IPR017972">
    <property type="entry name" value="Cyt_P450_CS"/>
</dbReference>
<evidence type="ECO:0000256" key="15">
    <source>
        <dbReference type="RuleBase" id="RU000461"/>
    </source>
</evidence>
<comment type="cofactor">
    <cofactor evidence="1 14">
        <name>heme</name>
        <dbReference type="ChEBI" id="CHEBI:30413"/>
    </cofactor>
</comment>
<dbReference type="PROSITE" id="PS00086">
    <property type="entry name" value="CYTOCHROME_P450"/>
    <property type="match status" value="1"/>
</dbReference>
<evidence type="ECO:0000256" key="13">
    <source>
        <dbReference type="ARBA" id="ARBA00023136"/>
    </source>
</evidence>
<feature type="non-terminal residue" evidence="16">
    <location>
        <position position="448"/>
    </location>
</feature>
<dbReference type="InterPro" id="IPR002401">
    <property type="entry name" value="Cyt_P450_E_grp-I"/>
</dbReference>
<keyword evidence="9" id="KW-0492">Microsome</keyword>
<gene>
    <name evidence="16" type="ORF">pipiens_020088</name>
</gene>
<dbReference type="PRINTS" id="PR00385">
    <property type="entry name" value="P450"/>
</dbReference>
<comment type="function">
    <text evidence="2">May be involved in the metabolism of insect hormones and in the breakdown of synthetic insecticides.</text>
</comment>